<dbReference type="SMART" id="SM00244">
    <property type="entry name" value="PHB"/>
    <property type="match status" value="1"/>
</dbReference>
<dbReference type="GO" id="GO:0098552">
    <property type="term" value="C:side of membrane"/>
    <property type="evidence" value="ECO:0007669"/>
    <property type="project" value="UniProtKB-ARBA"/>
</dbReference>
<dbReference type="EMBL" id="FMWP01000018">
    <property type="protein sequence ID" value="SCZ92249.1"/>
    <property type="molecule type" value="Genomic_DNA"/>
</dbReference>
<comment type="similarity">
    <text evidence="1">Belongs to the band 7/mec-2 family.</text>
</comment>
<dbReference type="InterPro" id="IPR001972">
    <property type="entry name" value="Stomatin_HflK_fam"/>
</dbReference>
<dbReference type="FunFam" id="3.30.479.30:FF:000004">
    <property type="entry name" value="Putative membrane protease family, stomatin"/>
    <property type="match status" value="1"/>
</dbReference>
<feature type="region of interest" description="Disordered" evidence="2">
    <location>
        <begin position="1"/>
        <end position="39"/>
    </location>
</feature>
<sequence length="344" mass="36807">MQTSQKTPFSDSSDSHSFNDEANHGTNNGGSPAPAQAQAPPRIITVQPLSRSDMQTSYAQDMGTGSLDHDCYGSVLNFCGVIVGNCGTIPCCPAPNIYKQVGQGSIGLITRFGQFYKSVDPGLVKVNPFTERLRIVDVKIQSIPIPRQNVTTRDNVSVDLDSVMFYHIVSPFRAVFGIADVRNALMERAQTTLRHVIGSRTLQSLLTDREAVASEIESIVEGVAEAWGVKVESILIKDILFSSELQASLSSAAQAKRVGEAKIIAARAEVDSAKLMREAADILSSPAAIQIRQLEALQQMARSSQAKTIFVPMNLFGNGAADTASVAGPSGLNNTAMINHLADS</sequence>
<dbReference type="AlphaFoldDB" id="A0A2X0KGB6"/>
<feature type="compositionally biased region" description="Basic and acidic residues" evidence="2">
    <location>
        <begin position="13"/>
        <end position="23"/>
    </location>
</feature>
<dbReference type="Proteomes" id="UP000249723">
    <property type="component" value="Unassembled WGS sequence"/>
</dbReference>
<keyword evidence="5" id="KW-1185">Reference proteome</keyword>
<evidence type="ECO:0000256" key="2">
    <source>
        <dbReference type="SAM" id="MobiDB-lite"/>
    </source>
</evidence>
<proteinExistence type="inferred from homology"/>
<feature type="domain" description="Band 7" evidence="3">
    <location>
        <begin position="96"/>
        <end position="253"/>
    </location>
</feature>
<dbReference type="CDD" id="cd13437">
    <property type="entry name" value="SPFH_alloslipin"/>
    <property type="match status" value="1"/>
</dbReference>
<gene>
    <name evidence="4" type="ORF">BZ3500_MVSOF-1268-A1-R1_CHR5-2G07736</name>
</gene>
<dbReference type="PANTHER" id="PTHR10264">
    <property type="entry name" value="BAND 7 PROTEIN-RELATED"/>
    <property type="match status" value="1"/>
</dbReference>
<dbReference type="SUPFAM" id="SSF117892">
    <property type="entry name" value="Band 7/SPFH domain"/>
    <property type="match status" value="1"/>
</dbReference>
<name>A0A2X0KGB6_9BASI</name>
<evidence type="ECO:0000256" key="1">
    <source>
        <dbReference type="ARBA" id="ARBA00008164"/>
    </source>
</evidence>
<dbReference type="Gene3D" id="3.30.479.30">
    <property type="entry name" value="Band 7 domain"/>
    <property type="match status" value="1"/>
</dbReference>
<accession>A0A2X0KGB6</accession>
<dbReference type="Pfam" id="PF01145">
    <property type="entry name" value="Band_7"/>
    <property type="match status" value="1"/>
</dbReference>
<dbReference type="PANTHER" id="PTHR10264:SF19">
    <property type="entry name" value="AT06885P-RELATED"/>
    <property type="match status" value="1"/>
</dbReference>
<evidence type="ECO:0000313" key="5">
    <source>
        <dbReference type="Proteomes" id="UP000249723"/>
    </source>
</evidence>
<protein>
    <submittedName>
        <fullName evidence="4">BZ3500_MvSof-1268-A1-R1_Chr5-2g07736 protein</fullName>
    </submittedName>
</protein>
<dbReference type="PRINTS" id="PR00721">
    <property type="entry name" value="STOMATIN"/>
</dbReference>
<dbReference type="Gene3D" id="6.10.250.2090">
    <property type="match status" value="1"/>
</dbReference>
<dbReference type="STRING" id="289078.A0A2X0KGB6"/>
<evidence type="ECO:0000313" key="4">
    <source>
        <dbReference type="EMBL" id="SCZ92249.1"/>
    </source>
</evidence>
<dbReference type="InterPro" id="IPR001107">
    <property type="entry name" value="Band_7"/>
</dbReference>
<dbReference type="InterPro" id="IPR043202">
    <property type="entry name" value="Band-7_stomatin-like"/>
</dbReference>
<organism evidence="4 5">
    <name type="scientific">Microbotryum saponariae</name>
    <dbReference type="NCBI Taxonomy" id="289078"/>
    <lineage>
        <taxon>Eukaryota</taxon>
        <taxon>Fungi</taxon>
        <taxon>Dikarya</taxon>
        <taxon>Basidiomycota</taxon>
        <taxon>Pucciniomycotina</taxon>
        <taxon>Microbotryomycetes</taxon>
        <taxon>Microbotryales</taxon>
        <taxon>Microbotryaceae</taxon>
        <taxon>Microbotryum</taxon>
    </lineage>
</organism>
<evidence type="ECO:0000259" key="3">
    <source>
        <dbReference type="SMART" id="SM00244"/>
    </source>
</evidence>
<dbReference type="GO" id="GO:0005886">
    <property type="term" value="C:plasma membrane"/>
    <property type="evidence" value="ECO:0007669"/>
    <property type="project" value="InterPro"/>
</dbReference>
<dbReference type="InterPro" id="IPR036013">
    <property type="entry name" value="Band_7/SPFH_dom_sf"/>
</dbReference>
<reference evidence="5" key="1">
    <citation type="submission" date="2016-10" db="EMBL/GenBank/DDBJ databases">
        <authorList>
            <person name="Jeantristanb JTB J.-T."/>
            <person name="Ricardo R."/>
        </authorList>
    </citation>
    <scope>NUCLEOTIDE SEQUENCE [LARGE SCALE GENOMIC DNA]</scope>
</reference>